<dbReference type="Gene3D" id="3.40.50.1010">
    <property type="entry name" value="5'-nuclease"/>
    <property type="match status" value="1"/>
</dbReference>
<comment type="function">
    <text evidence="8">Toxic component of a toxin-antitoxin (TA) system. An RNase.</text>
</comment>
<keyword evidence="5 8" id="KW-0378">Hydrolase</keyword>
<dbReference type="EMBL" id="VXPY01000043">
    <property type="protein sequence ID" value="MYD90048.1"/>
    <property type="molecule type" value="Genomic_DNA"/>
</dbReference>
<keyword evidence="2 8" id="KW-1277">Toxin-antitoxin system</keyword>
<dbReference type="InterPro" id="IPR022907">
    <property type="entry name" value="VapC_family"/>
</dbReference>
<dbReference type="Pfam" id="PF01850">
    <property type="entry name" value="PIN"/>
    <property type="match status" value="1"/>
</dbReference>
<keyword evidence="3 8" id="KW-0540">Nuclease</keyword>
<dbReference type="AlphaFoldDB" id="A0A6B1DRZ9"/>
<evidence type="ECO:0000256" key="8">
    <source>
        <dbReference type="HAMAP-Rule" id="MF_00265"/>
    </source>
</evidence>
<dbReference type="GO" id="GO:0000287">
    <property type="term" value="F:magnesium ion binding"/>
    <property type="evidence" value="ECO:0007669"/>
    <property type="project" value="UniProtKB-UniRule"/>
</dbReference>
<evidence type="ECO:0000256" key="1">
    <source>
        <dbReference type="ARBA" id="ARBA00001946"/>
    </source>
</evidence>
<evidence type="ECO:0000313" key="10">
    <source>
        <dbReference type="EMBL" id="MYD90048.1"/>
    </source>
</evidence>
<protein>
    <recommendedName>
        <fullName evidence="8">Ribonuclease VapC</fullName>
        <shortName evidence="8">RNase VapC</shortName>
        <ecNumber evidence="8">3.1.-.-</ecNumber>
    </recommendedName>
    <alternativeName>
        <fullName evidence="8">Toxin VapC</fullName>
    </alternativeName>
</protein>
<evidence type="ECO:0000259" key="9">
    <source>
        <dbReference type="Pfam" id="PF01850"/>
    </source>
</evidence>
<dbReference type="GO" id="GO:0004540">
    <property type="term" value="F:RNA nuclease activity"/>
    <property type="evidence" value="ECO:0007669"/>
    <property type="project" value="InterPro"/>
</dbReference>
<reference evidence="10" key="1">
    <citation type="submission" date="2019-09" db="EMBL/GenBank/DDBJ databases">
        <title>Characterisation of the sponge microbiome using genome-centric metagenomics.</title>
        <authorList>
            <person name="Engelberts J.P."/>
            <person name="Robbins S.J."/>
            <person name="De Goeij J.M."/>
            <person name="Aranda M."/>
            <person name="Bell S.C."/>
            <person name="Webster N.S."/>
        </authorList>
    </citation>
    <scope>NUCLEOTIDE SEQUENCE</scope>
    <source>
        <strain evidence="10">SB0662_bin_9</strain>
    </source>
</reference>
<dbReference type="GO" id="GO:0090729">
    <property type="term" value="F:toxin activity"/>
    <property type="evidence" value="ECO:0007669"/>
    <property type="project" value="UniProtKB-KW"/>
</dbReference>
<dbReference type="HAMAP" id="MF_00265">
    <property type="entry name" value="VapC_Nob1"/>
    <property type="match status" value="1"/>
</dbReference>
<name>A0A6B1DRZ9_9CHLR</name>
<accession>A0A6B1DRZ9</accession>
<feature type="binding site" evidence="8">
    <location>
        <position position="5"/>
    </location>
    <ligand>
        <name>Mg(2+)</name>
        <dbReference type="ChEBI" id="CHEBI:18420"/>
    </ligand>
</feature>
<dbReference type="InterPro" id="IPR002716">
    <property type="entry name" value="PIN_dom"/>
</dbReference>
<comment type="similarity">
    <text evidence="7 8">Belongs to the PINc/VapC protein family.</text>
</comment>
<keyword evidence="8" id="KW-0800">Toxin</keyword>
<dbReference type="CDD" id="cd18746">
    <property type="entry name" value="PIN_VapC4-5_FitB-like"/>
    <property type="match status" value="1"/>
</dbReference>
<comment type="caution">
    <text evidence="10">The sequence shown here is derived from an EMBL/GenBank/DDBJ whole genome shotgun (WGS) entry which is preliminary data.</text>
</comment>
<feature type="binding site" evidence="8">
    <location>
        <position position="100"/>
    </location>
    <ligand>
        <name>Mg(2+)</name>
        <dbReference type="ChEBI" id="CHEBI:18420"/>
    </ligand>
</feature>
<organism evidence="10">
    <name type="scientific">Caldilineaceae bacterium SB0662_bin_9</name>
    <dbReference type="NCBI Taxonomy" id="2605258"/>
    <lineage>
        <taxon>Bacteria</taxon>
        <taxon>Bacillati</taxon>
        <taxon>Chloroflexota</taxon>
        <taxon>Caldilineae</taxon>
        <taxon>Caldilineales</taxon>
        <taxon>Caldilineaceae</taxon>
    </lineage>
</organism>
<evidence type="ECO:0000256" key="3">
    <source>
        <dbReference type="ARBA" id="ARBA00022722"/>
    </source>
</evidence>
<dbReference type="InterPro" id="IPR029060">
    <property type="entry name" value="PIN-like_dom_sf"/>
</dbReference>
<evidence type="ECO:0000256" key="7">
    <source>
        <dbReference type="ARBA" id="ARBA00038093"/>
    </source>
</evidence>
<dbReference type="InterPro" id="IPR050556">
    <property type="entry name" value="Type_II_TA_system_RNase"/>
</dbReference>
<evidence type="ECO:0000256" key="6">
    <source>
        <dbReference type="ARBA" id="ARBA00022842"/>
    </source>
</evidence>
<dbReference type="GO" id="GO:0016787">
    <property type="term" value="F:hydrolase activity"/>
    <property type="evidence" value="ECO:0007669"/>
    <property type="project" value="UniProtKB-KW"/>
</dbReference>
<feature type="domain" description="PIN" evidence="9">
    <location>
        <begin position="2"/>
        <end position="126"/>
    </location>
</feature>
<keyword evidence="6 8" id="KW-0460">Magnesium</keyword>
<evidence type="ECO:0000256" key="5">
    <source>
        <dbReference type="ARBA" id="ARBA00022801"/>
    </source>
</evidence>
<evidence type="ECO:0000256" key="2">
    <source>
        <dbReference type="ARBA" id="ARBA00022649"/>
    </source>
</evidence>
<gene>
    <name evidence="8" type="primary">vapC</name>
    <name evidence="10" type="ORF">F4Y08_06880</name>
</gene>
<comment type="cofactor">
    <cofactor evidence="1 8">
        <name>Mg(2+)</name>
        <dbReference type="ChEBI" id="CHEBI:18420"/>
    </cofactor>
</comment>
<keyword evidence="4 8" id="KW-0479">Metal-binding</keyword>
<sequence length="139" mass="15654">MYLLDTDVVSALRRPERNVVVSEWLRNQTSSCLHISVITVGEILHGIARQRRSQPEFAAQLERWLESVMTLFGHRVLVFDEAAARHWGLLHAELGFTNSDLLIAAIAWTQGFTVVTRNVRDFDRTGVPVLNPFTPDSGA</sequence>
<dbReference type="PANTHER" id="PTHR33653">
    <property type="entry name" value="RIBONUCLEASE VAPC2"/>
    <property type="match status" value="1"/>
</dbReference>
<dbReference type="PANTHER" id="PTHR33653:SF1">
    <property type="entry name" value="RIBONUCLEASE VAPC2"/>
    <property type="match status" value="1"/>
</dbReference>
<evidence type="ECO:0000256" key="4">
    <source>
        <dbReference type="ARBA" id="ARBA00022723"/>
    </source>
</evidence>
<proteinExistence type="inferred from homology"/>
<dbReference type="EC" id="3.1.-.-" evidence="8"/>
<dbReference type="SUPFAM" id="SSF88723">
    <property type="entry name" value="PIN domain-like"/>
    <property type="match status" value="1"/>
</dbReference>